<name>A0ABD0N592_CIRMR</name>
<organism evidence="2 3">
    <name type="scientific">Cirrhinus mrigala</name>
    <name type="common">Mrigala</name>
    <dbReference type="NCBI Taxonomy" id="683832"/>
    <lineage>
        <taxon>Eukaryota</taxon>
        <taxon>Metazoa</taxon>
        <taxon>Chordata</taxon>
        <taxon>Craniata</taxon>
        <taxon>Vertebrata</taxon>
        <taxon>Euteleostomi</taxon>
        <taxon>Actinopterygii</taxon>
        <taxon>Neopterygii</taxon>
        <taxon>Teleostei</taxon>
        <taxon>Ostariophysi</taxon>
        <taxon>Cypriniformes</taxon>
        <taxon>Cyprinidae</taxon>
        <taxon>Labeoninae</taxon>
        <taxon>Labeonini</taxon>
        <taxon>Cirrhinus</taxon>
    </lineage>
</organism>
<feature type="region of interest" description="Disordered" evidence="1">
    <location>
        <begin position="1"/>
        <end position="26"/>
    </location>
</feature>
<keyword evidence="3" id="KW-1185">Reference proteome</keyword>
<protein>
    <submittedName>
        <fullName evidence="2">Uncharacterized protein</fullName>
    </submittedName>
</protein>
<feature type="non-terminal residue" evidence="2">
    <location>
        <position position="53"/>
    </location>
</feature>
<accession>A0ABD0N592</accession>
<dbReference type="AlphaFoldDB" id="A0ABD0N592"/>
<comment type="caution">
    <text evidence="2">The sequence shown here is derived from an EMBL/GenBank/DDBJ whole genome shotgun (WGS) entry which is preliminary data.</text>
</comment>
<dbReference type="EMBL" id="JAMKFB020000024">
    <property type="protein sequence ID" value="KAL0156850.1"/>
    <property type="molecule type" value="Genomic_DNA"/>
</dbReference>
<gene>
    <name evidence="2" type="ORF">M9458_048096</name>
</gene>
<proteinExistence type="predicted"/>
<evidence type="ECO:0000256" key="1">
    <source>
        <dbReference type="SAM" id="MobiDB-lite"/>
    </source>
</evidence>
<sequence>GLHIRYDSSGPLVPGLGSGSDTMPPVATSIDQLLDRQWNEGQQFLLQQGSQGD</sequence>
<evidence type="ECO:0000313" key="3">
    <source>
        <dbReference type="Proteomes" id="UP001529510"/>
    </source>
</evidence>
<evidence type="ECO:0000313" key="2">
    <source>
        <dbReference type="EMBL" id="KAL0156850.1"/>
    </source>
</evidence>
<reference evidence="2 3" key="1">
    <citation type="submission" date="2024-05" db="EMBL/GenBank/DDBJ databases">
        <title>Genome sequencing and assembly of Indian major carp, Cirrhinus mrigala (Hamilton, 1822).</title>
        <authorList>
            <person name="Mohindra V."/>
            <person name="Chowdhury L.M."/>
            <person name="Lal K."/>
            <person name="Jena J.K."/>
        </authorList>
    </citation>
    <scope>NUCLEOTIDE SEQUENCE [LARGE SCALE GENOMIC DNA]</scope>
    <source>
        <strain evidence="2">CM1030</strain>
        <tissue evidence="2">Blood</tissue>
    </source>
</reference>
<dbReference type="Proteomes" id="UP001529510">
    <property type="component" value="Unassembled WGS sequence"/>
</dbReference>
<feature type="non-terminal residue" evidence="2">
    <location>
        <position position="1"/>
    </location>
</feature>